<evidence type="ECO:0000313" key="3">
    <source>
        <dbReference type="Proteomes" id="UP001434337"/>
    </source>
</evidence>
<dbReference type="RefSeq" id="WP_324511936.1">
    <property type="nucleotide sequence ID" value="NZ_CP115965.1"/>
</dbReference>
<name>A0ABZ3C8J1_9ACTN</name>
<sequence length="138" mass="15112">MKLLSRIALALATMLALFLPTMAPATAAAPAPTGVAVPMESESACGALFHVQRVSGGFRIYAFSSDLYWMLAPDHYGTARIFVSRDGRAPWLMKSGGTNVSGYRQFDNTYSTSSSMHWVLAELYDDDGFKICEGAYYY</sequence>
<organism evidence="2 3">
    <name type="scientific">Propioniciclava soli</name>
    <dbReference type="NCBI Taxonomy" id="2775081"/>
    <lineage>
        <taxon>Bacteria</taxon>
        <taxon>Bacillati</taxon>
        <taxon>Actinomycetota</taxon>
        <taxon>Actinomycetes</taxon>
        <taxon>Propionibacteriales</taxon>
        <taxon>Propionibacteriaceae</taxon>
        <taxon>Propioniciclava</taxon>
    </lineage>
</organism>
<feature type="signal peptide" evidence="1">
    <location>
        <begin position="1"/>
        <end position="27"/>
    </location>
</feature>
<protein>
    <submittedName>
        <fullName evidence="2">Uncharacterized protein</fullName>
    </submittedName>
</protein>
<evidence type="ECO:0000256" key="1">
    <source>
        <dbReference type="SAM" id="SignalP"/>
    </source>
</evidence>
<reference evidence="2 3" key="1">
    <citation type="journal article" date="2023" name="Environ Microbiome">
        <title>A coral-associated actinobacterium mitigates coral bleaching under heat stress.</title>
        <authorList>
            <person name="Li J."/>
            <person name="Zou Y."/>
            <person name="Li Q."/>
            <person name="Zhang J."/>
            <person name="Bourne D.G."/>
            <person name="Lyu Y."/>
            <person name="Liu C."/>
            <person name="Zhang S."/>
        </authorList>
    </citation>
    <scope>NUCLEOTIDE SEQUENCE [LARGE SCALE GENOMIC DNA]</scope>
    <source>
        <strain evidence="2 3">SCSIO 13291</strain>
    </source>
</reference>
<accession>A0ABZ3C8J1</accession>
<gene>
    <name evidence="2" type="ORF">PCC79_16945</name>
</gene>
<feature type="chain" id="PRO_5045309677" evidence="1">
    <location>
        <begin position="28"/>
        <end position="138"/>
    </location>
</feature>
<keyword evidence="3" id="KW-1185">Reference proteome</keyword>
<dbReference type="Proteomes" id="UP001434337">
    <property type="component" value="Chromosome"/>
</dbReference>
<proteinExistence type="predicted"/>
<evidence type="ECO:0000313" key="2">
    <source>
        <dbReference type="EMBL" id="WZW98546.1"/>
    </source>
</evidence>
<dbReference type="EMBL" id="CP115965">
    <property type="protein sequence ID" value="WZW98546.1"/>
    <property type="molecule type" value="Genomic_DNA"/>
</dbReference>
<keyword evidence="1" id="KW-0732">Signal</keyword>